<dbReference type="EMBL" id="JAQLUK010000027">
    <property type="protein sequence ID" value="MDB2293725.1"/>
    <property type="molecule type" value="Genomic_DNA"/>
</dbReference>
<gene>
    <name evidence="2" type="ORF">PM085_15820</name>
</gene>
<reference evidence="2 3" key="1">
    <citation type="submission" date="2023-01" db="EMBL/GenBank/DDBJ databases">
        <title>Halorubrum ezzemoulense from Santa Pola, Spain.</title>
        <authorList>
            <person name="Feng Y."/>
            <person name="Louyakis A.S."/>
            <person name="Gogarten J.P."/>
        </authorList>
    </citation>
    <scope>NUCLEOTIDE SEQUENCE [LARGE SCALE GENOMIC DNA]</scope>
    <source>
        <strain evidence="2 3">AMM015</strain>
    </source>
</reference>
<organism evidence="2 3">
    <name type="scientific">Halorubrum ezzemoulense</name>
    <name type="common">Halorubrum chaoviator</name>
    <dbReference type="NCBI Taxonomy" id="337243"/>
    <lineage>
        <taxon>Archaea</taxon>
        <taxon>Methanobacteriati</taxon>
        <taxon>Methanobacteriota</taxon>
        <taxon>Stenosarchaea group</taxon>
        <taxon>Halobacteria</taxon>
        <taxon>Halobacteriales</taxon>
        <taxon>Haloferacaceae</taxon>
        <taxon>Halorubrum</taxon>
    </lineage>
</organism>
<keyword evidence="3" id="KW-1185">Reference proteome</keyword>
<proteinExistence type="predicted"/>
<evidence type="ECO:0008006" key="4">
    <source>
        <dbReference type="Google" id="ProtNLM"/>
    </source>
</evidence>
<evidence type="ECO:0000256" key="1">
    <source>
        <dbReference type="SAM" id="MobiDB-lite"/>
    </source>
</evidence>
<dbReference type="SUPFAM" id="SSF89447">
    <property type="entry name" value="AbrB/MazE/MraZ-like"/>
    <property type="match status" value="1"/>
</dbReference>
<protein>
    <recommendedName>
        <fullName evidence="4">AbrB/MazE/SpoVT family DNA-binding domain-containing protein</fullName>
    </recommendedName>
</protein>
<feature type="region of interest" description="Disordered" evidence="1">
    <location>
        <begin position="1"/>
        <end position="25"/>
    </location>
</feature>
<sequence length="68" mass="7566">MRQDRESTGEPHGEPHEREKMSLIKNGGSVSVTIPVFAVKLCGYERGQQVPVEVYDDGVWIPTGESHD</sequence>
<comment type="caution">
    <text evidence="2">The sequence shown here is derived from an EMBL/GenBank/DDBJ whole genome shotgun (WGS) entry which is preliminary data.</text>
</comment>
<name>A0ABT4Z8C2_HALEZ</name>
<dbReference type="Proteomes" id="UP001210528">
    <property type="component" value="Unassembled WGS sequence"/>
</dbReference>
<dbReference type="RefSeq" id="WP_271970485.1">
    <property type="nucleotide sequence ID" value="NZ_JAQLUK010000027.1"/>
</dbReference>
<accession>A0ABT4Z8C2</accession>
<dbReference type="InterPro" id="IPR037914">
    <property type="entry name" value="SpoVT-AbrB_sf"/>
</dbReference>
<feature type="compositionally biased region" description="Basic and acidic residues" evidence="1">
    <location>
        <begin position="1"/>
        <end position="22"/>
    </location>
</feature>
<evidence type="ECO:0000313" key="2">
    <source>
        <dbReference type="EMBL" id="MDB2293725.1"/>
    </source>
</evidence>
<evidence type="ECO:0000313" key="3">
    <source>
        <dbReference type="Proteomes" id="UP001210528"/>
    </source>
</evidence>